<reference evidence="1" key="3">
    <citation type="submission" date="2025-09" db="UniProtKB">
        <authorList>
            <consortium name="Ensembl"/>
        </authorList>
    </citation>
    <scope>IDENTIFICATION</scope>
</reference>
<dbReference type="PANTHER" id="PTHR12845">
    <property type="entry name" value="GUANINE NUCLEOTIDE EXCHANGE FACTOR"/>
    <property type="match status" value="1"/>
</dbReference>
<reference evidence="2" key="1">
    <citation type="submission" date="2018-06" db="EMBL/GenBank/DDBJ databases">
        <title>Genome assembly of Danube salmon.</title>
        <authorList>
            <person name="Macqueen D.J."/>
            <person name="Gundappa M.K."/>
        </authorList>
    </citation>
    <scope>NUCLEOTIDE SEQUENCE [LARGE SCALE GENOMIC DNA]</scope>
</reference>
<sequence length="83" mass="9603">PLSLFQVICQKAPKDSAQYEACKKALQSVSKVVRKCNEGARTMERTEMMYTINSQLEFKIKVRRWAWNYAVQYGNSIHPIGAY</sequence>
<evidence type="ECO:0000313" key="1">
    <source>
        <dbReference type="Ensembl" id="ENSHHUP00000017993.1"/>
    </source>
</evidence>
<proteinExistence type="predicted"/>
<keyword evidence="2" id="KW-1185">Reference proteome</keyword>
<dbReference type="InterPro" id="IPR035899">
    <property type="entry name" value="DBL_dom_sf"/>
</dbReference>
<dbReference type="PANTHER" id="PTHR12845:SF4">
    <property type="entry name" value="RHO GUANINE NUCLEOTIDE EXCHANGE FACTOR 26"/>
    <property type="match status" value="1"/>
</dbReference>
<name>A0A4W5KL73_9TELE</name>
<dbReference type="GeneTree" id="ENSGT01030000234571"/>
<evidence type="ECO:0000313" key="2">
    <source>
        <dbReference type="Proteomes" id="UP000314982"/>
    </source>
</evidence>
<protein>
    <recommendedName>
        <fullName evidence="3">DH domain-containing protein</fullName>
    </recommendedName>
</protein>
<reference evidence="1" key="2">
    <citation type="submission" date="2025-08" db="UniProtKB">
        <authorList>
            <consortium name="Ensembl"/>
        </authorList>
    </citation>
    <scope>IDENTIFICATION</scope>
</reference>
<dbReference type="AlphaFoldDB" id="A0A4W5KL73"/>
<accession>A0A4W5KL73</accession>
<dbReference type="GO" id="GO:0005085">
    <property type="term" value="F:guanyl-nucleotide exchange factor activity"/>
    <property type="evidence" value="ECO:0007669"/>
    <property type="project" value="InterPro"/>
</dbReference>
<dbReference type="Gene3D" id="1.20.900.10">
    <property type="entry name" value="Dbl homology (DH) domain"/>
    <property type="match status" value="1"/>
</dbReference>
<dbReference type="SUPFAM" id="SSF48065">
    <property type="entry name" value="DBL homology domain (DH-domain)"/>
    <property type="match status" value="1"/>
</dbReference>
<dbReference type="STRING" id="62062.ENSHHUP00000017993"/>
<evidence type="ECO:0008006" key="3">
    <source>
        <dbReference type="Google" id="ProtNLM"/>
    </source>
</evidence>
<organism evidence="1 2">
    <name type="scientific">Hucho hucho</name>
    <name type="common">huchen</name>
    <dbReference type="NCBI Taxonomy" id="62062"/>
    <lineage>
        <taxon>Eukaryota</taxon>
        <taxon>Metazoa</taxon>
        <taxon>Chordata</taxon>
        <taxon>Craniata</taxon>
        <taxon>Vertebrata</taxon>
        <taxon>Euteleostomi</taxon>
        <taxon>Actinopterygii</taxon>
        <taxon>Neopterygii</taxon>
        <taxon>Teleostei</taxon>
        <taxon>Protacanthopterygii</taxon>
        <taxon>Salmoniformes</taxon>
        <taxon>Salmonidae</taxon>
        <taxon>Salmoninae</taxon>
        <taxon>Hucho</taxon>
    </lineage>
</organism>
<dbReference type="Ensembl" id="ENSHHUT00000018646.1">
    <property type="protein sequence ID" value="ENSHHUP00000017993.1"/>
    <property type="gene ID" value="ENSHHUG00000011221.1"/>
</dbReference>
<dbReference type="Proteomes" id="UP000314982">
    <property type="component" value="Unassembled WGS sequence"/>
</dbReference>
<dbReference type="InterPro" id="IPR047271">
    <property type="entry name" value="Ephexin-like"/>
</dbReference>